<name>L0FWP4_ECHVK</name>
<sequence length="300" mass="33891">MREGFFMGKWQTCLLLVRYLPKTFTMKISIIGLGWLGLPLARRLAQKGHQVLGSTTSPEKHRQLLDEGIDNVVFRLDPHPSGNGFNRLFDADLVVVNIPPKRRSMPETFHPEQIKYLKTLIKQAGVGRVIYTSSTSVYPNTNNEVTETTKLCLNSTGHSAVFGAENILREDAAYDLTVIRFGGLLGMDRVPGSYFSGKENVAGDVPVNYIHQVDAVRLIAHVIEKELWGETYNGVCPIHPKKREVYEKNAQEMGFAPPKSYRQQDLPDFKVVSGERIMETGFVFEIENPLNFYYIPKVSK</sequence>
<dbReference type="HOGENOM" id="CLU_007383_11_1_10"/>
<evidence type="ECO:0000259" key="1">
    <source>
        <dbReference type="Pfam" id="PF03446"/>
    </source>
</evidence>
<dbReference type="Gene3D" id="3.40.50.720">
    <property type="entry name" value="NAD(P)-binding Rossmann-like Domain"/>
    <property type="match status" value="1"/>
</dbReference>
<dbReference type="GO" id="GO:0005737">
    <property type="term" value="C:cytoplasm"/>
    <property type="evidence" value="ECO:0007669"/>
    <property type="project" value="TreeGrafter"/>
</dbReference>
<evidence type="ECO:0000313" key="2">
    <source>
        <dbReference type="EMBL" id="AGA77050.1"/>
    </source>
</evidence>
<protein>
    <submittedName>
        <fullName evidence="2">6-phosphogluconate dehydrogenase-like protein</fullName>
    </submittedName>
</protein>
<dbReference type="Proteomes" id="UP000010796">
    <property type="component" value="Chromosome"/>
</dbReference>
<dbReference type="Pfam" id="PF03446">
    <property type="entry name" value="NAD_binding_2"/>
    <property type="match status" value="1"/>
</dbReference>
<dbReference type="KEGG" id="evi:Echvi_0775"/>
<reference evidence="3" key="1">
    <citation type="submission" date="2012-02" db="EMBL/GenBank/DDBJ databases">
        <title>The complete genome of Echinicola vietnamensis DSM 17526.</title>
        <authorList>
            <person name="Lucas S."/>
            <person name="Copeland A."/>
            <person name="Lapidus A."/>
            <person name="Glavina del Rio T."/>
            <person name="Dalin E."/>
            <person name="Tice H."/>
            <person name="Bruce D."/>
            <person name="Goodwin L."/>
            <person name="Pitluck S."/>
            <person name="Peters L."/>
            <person name="Ovchinnikova G."/>
            <person name="Teshima H."/>
            <person name="Kyrpides N."/>
            <person name="Mavromatis K."/>
            <person name="Ivanova N."/>
            <person name="Brettin T."/>
            <person name="Detter J.C."/>
            <person name="Han C."/>
            <person name="Larimer F."/>
            <person name="Land M."/>
            <person name="Hauser L."/>
            <person name="Markowitz V."/>
            <person name="Cheng J.-F."/>
            <person name="Hugenholtz P."/>
            <person name="Woyke T."/>
            <person name="Wu D."/>
            <person name="Brambilla E."/>
            <person name="Klenk H.-P."/>
            <person name="Eisen J.A."/>
        </authorList>
    </citation>
    <scope>NUCLEOTIDE SEQUENCE [LARGE SCALE GENOMIC DNA]</scope>
    <source>
        <strain evidence="3">DSM 17526 / LMG 23754 / KMM 6221</strain>
    </source>
</reference>
<dbReference type="PANTHER" id="PTHR48079">
    <property type="entry name" value="PROTEIN YEEZ"/>
    <property type="match status" value="1"/>
</dbReference>
<dbReference type="AlphaFoldDB" id="L0FWP4"/>
<keyword evidence="3" id="KW-1185">Reference proteome</keyword>
<dbReference type="GO" id="GO:0050661">
    <property type="term" value="F:NADP binding"/>
    <property type="evidence" value="ECO:0007669"/>
    <property type="project" value="InterPro"/>
</dbReference>
<evidence type="ECO:0000313" key="3">
    <source>
        <dbReference type="Proteomes" id="UP000010796"/>
    </source>
</evidence>
<dbReference type="InterPro" id="IPR006115">
    <property type="entry name" value="6PGDH_NADP-bd"/>
</dbReference>
<dbReference type="STRING" id="926556.Echvi_0775"/>
<dbReference type="EMBL" id="CP003346">
    <property type="protein sequence ID" value="AGA77050.1"/>
    <property type="molecule type" value="Genomic_DNA"/>
</dbReference>
<dbReference type="eggNOG" id="COG0451">
    <property type="taxonomic scope" value="Bacteria"/>
</dbReference>
<dbReference type="GO" id="GO:0004029">
    <property type="term" value="F:aldehyde dehydrogenase (NAD+) activity"/>
    <property type="evidence" value="ECO:0007669"/>
    <property type="project" value="TreeGrafter"/>
</dbReference>
<feature type="domain" description="6-phosphogluconate dehydrogenase NADP-binding" evidence="1">
    <location>
        <begin position="27"/>
        <end position="76"/>
    </location>
</feature>
<dbReference type="PANTHER" id="PTHR48079:SF6">
    <property type="entry name" value="NAD(P)-BINDING DOMAIN-CONTAINING PROTEIN-RELATED"/>
    <property type="match status" value="1"/>
</dbReference>
<gene>
    <name evidence="2" type="ordered locus">Echvi_0775</name>
</gene>
<accession>L0FWP4</accession>
<dbReference type="InterPro" id="IPR051783">
    <property type="entry name" value="NAD(P)-dependent_oxidoreduct"/>
</dbReference>
<proteinExistence type="predicted"/>
<organism evidence="2 3">
    <name type="scientific">Echinicola vietnamensis (strain DSM 17526 / LMG 23754 / KMM 6221)</name>
    <dbReference type="NCBI Taxonomy" id="926556"/>
    <lineage>
        <taxon>Bacteria</taxon>
        <taxon>Pseudomonadati</taxon>
        <taxon>Bacteroidota</taxon>
        <taxon>Cytophagia</taxon>
        <taxon>Cytophagales</taxon>
        <taxon>Cyclobacteriaceae</taxon>
        <taxon>Echinicola</taxon>
    </lineage>
</organism>
<dbReference type="SUPFAM" id="SSF51735">
    <property type="entry name" value="NAD(P)-binding Rossmann-fold domains"/>
    <property type="match status" value="1"/>
</dbReference>
<dbReference type="InterPro" id="IPR036291">
    <property type="entry name" value="NAD(P)-bd_dom_sf"/>
</dbReference>